<gene>
    <name evidence="2" type="ORF">CC85DRAFT_292457</name>
</gene>
<reference evidence="2 3" key="1">
    <citation type="submission" date="2015-03" db="EMBL/GenBank/DDBJ databases">
        <title>Genomics and transcriptomics of the oil-accumulating basidiomycete yeast T. oleaginosus allow insights into substrate utilization and the diverse evolutionary trajectories of mating systems in fungi.</title>
        <authorList>
            <consortium name="DOE Joint Genome Institute"/>
            <person name="Kourist R."/>
            <person name="Kracht O."/>
            <person name="Bracharz F."/>
            <person name="Lipzen A."/>
            <person name="Nolan M."/>
            <person name="Ohm R."/>
            <person name="Grigoriev I."/>
            <person name="Sun S."/>
            <person name="Heitman J."/>
            <person name="Bruck T."/>
            <person name="Nowrousian M."/>
        </authorList>
    </citation>
    <scope>NUCLEOTIDE SEQUENCE [LARGE SCALE GENOMIC DNA]</scope>
    <source>
        <strain evidence="2 3">IBC0246</strain>
    </source>
</reference>
<keyword evidence="1" id="KW-0732">Signal</keyword>
<feature type="chain" id="PRO_5005245485" evidence="1">
    <location>
        <begin position="17"/>
        <end position="251"/>
    </location>
</feature>
<sequence>MKFTALLLPLVAVAMAAPAPNSQEARAPDVADQFDIINGVIVGPGGYYDENGFHEGEYPGNKRDLAERDADVYERTLGLEERTFFLKGKLLGFLGKGWKWGKGGLHGPGDPVALPRCILLLVRLGLNGCELLQFRRMCLRSMRRISSPQNKAPAAVSPNFCRVRLAQHARCSPYNQACGRMPTALAYVKAAVDGVVVNGIHTGSSRGTRPPLFRSATLRSSGSVDHRVWTPPVLSAAQRRVCLDTSTDMLG</sequence>
<keyword evidence="3" id="KW-1185">Reference proteome</keyword>
<evidence type="ECO:0000256" key="1">
    <source>
        <dbReference type="SAM" id="SignalP"/>
    </source>
</evidence>
<evidence type="ECO:0000313" key="3">
    <source>
        <dbReference type="Proteomes" id="UP000053611"/>
    </source>
</evidence>
<proteinExistence type="predicted"/>
<dbReference type="AlphaFoldDB" id="A0A0J0XL95"/>
<dbReference type="Proteomes" id="UP000053611">
    <property type="component" value="Unassembled WGS sequence"/>
</dbReference>
<dbReference type="GeneID" id="28985421"/>
<evidence type="ECO:0000313" key="2">
    <source>
        <dbReference type="EMBL" id="KLT41870.1"/>
    </source>
</evidence>
<accession>A0A0J0XL95</accession>
<organism evidence="2 3">
    <name type="scientific">Cutaneotrichosporon oleaginosum</name>
    <dbReference type="NCBI Taxonomy" id="879819"/>
    <lineage>
        <taxon>Eukaryota</taxon>
        <taxon>Fungi</taxon>
        <taxon>Dikarya</taxon>
        <taxon>Basidiomycota</taxon>
        <taxon>Agaricomycotina</taxon>
        <taxon>Tremellomycetes</taxon>
        <taxon>Trichosporonales</taxon>
        <taxon>Trichosporonaceae</taxon>
        <taxon>Cutaneotrichosporon</taxon>
    </lineage>
</organism>
<feature type="signal peptide" evidence="1">
    <location>
        <begin position="1"/>
        <end position="16"/>
    </location>
</feature>
<name>A0A0J0XL95_9TREE</name>
<dbReference type="RefSeq" id="XP_018278361.1">
    <property type="nucleotide sequence ID" value="XM_018424818.1"/>
</dbReference>
<dbReference type="EMBL" id="KQ087212">
    <property type="protein sequence ID" value="KLT41870.1"/>
    <property type="molecule type" value="Genomic_DNA"/>
</dbReference>
<protein>
    <submittedName>
        <fullName evidence="2">Uncharacterized protein</fullName>
    </submittedName>
</protein>